<dbReference type="Gene3D" id="3.30.530.20">
    <property type="match status" value="1"/>
</dbReference>
<dbReference type="SUPFAM" id="SSF55961">
    <property type="entry name" value="Bet v1-like"/>
    <property type="match status" value="1"/>
</dbReference>
<evidence type="ECO:0000259" key="2">
    <source>
        <dbReference type="Pfam" id="PF01852"/>
    </source>
</evidence>
<dbReference type="Proteomes" id="UP000091857">
    <property type="component" value="Chromosome 9"/>
</dbReference>
<dbReference type="Pfam" id="PF01852">
    <property type="entry name" value="START"/>
    <property type="match status" value="1"/>
</dbReference>
<dbReference type="Gramene" id="Manes.09G043100.20.v8.1">
    <property type="protein sequence ID" value="Manes.09G043100.20.v8.1.CDS"/>
    <property type="gene ID" value="Manes.09G043100.v8.1"/>
</dbReference>
<dbReference type="AlphaFoldDB" id="A0A251K4G9"/>
<feature type="region of interest" description="Disordered" evidence="1">
    <location>
        <begin position="493"/>
        <end position="574"/>
    </location>
</feature>
<evidence type="ECO:0000256" key="1">
    <source>
        <dbReference type="SAM" id="MobiDB-lite"/>
    </source>
</evidence>
<feature type="compositionally biased region" description="Basic and acidic residues" evidence="1">
    <location>
        <begin position="509"/>
        <end position="523"/>
    </location>
</feature>
<dbReference type="PANTHER" id="PTHR34560:SF1">
    <property type="entry name" value="START DOMAIN-CONTAINING PROTEIN"/>
    <property type="match status" value="1"/>
</dbReference>
<accession>A0A251K4G9</accession>
<dbReference type="EMBL" id="CM004395">
    <property type="protein sequence ID" value="OAY40711.1"/>
    <property type="molecule type" value="Genomic_DNA"/>
</dbReference>
<dbReference type="GO" id="GO:0008289">
    <property type="term" value="F:lipid binding"/>
    <property type="evidence" value="ECO:0007669"/>
    <property type="project" value="InterPro"/>
</dbReference>
<dbReference type="Gramene" id="Manes.09G043100.16.v8.1">
    <property type="protein sequence ID" value="Manes.09G043100.16.v8.1.CDS"/>
    <property type="gene ID" value="Manes.09G043100.v8.1"/>
</dbReference>
<dbReference type="CDD" id="cd08877">
    <property type="entry name" value="START_2"/>
    <property type="match status" value="1"/>
</dbReference>
<dbReference type="Gramene" id="Manes.09G043100.17.v8.1">
    <property type="protein sequence ID" value="Manes.09G043100.17.v8.1.CDS"/>
    <property type="gene ID" value="Manes.09G043100.v8.1"/>
</dbReference>
<dbReference type="InterPro" id="IPR023393">
    <property type="entry name" value="START-like_dom_sf"/>
</dbReference>
<keyword evidence="4" id="KW-1185">Reference proteome</keyword>
<dbReference type="Gramene" id="Manes.09G043100.15.v8.1">
    <property type="protein sequence ID" value="Manes.09G043100.15.v8.1.CDS"/>
    <property type="gene ID" value="Manes.09G043100.v8.1"/>
</dbReference>
<evidence type="ECO:0000313" key="4">
    <source>
        <dbReference type="Proteomes" id="UP000091857"/>
    </source>
</evidence>
<dbReference type="OrthoDB" id="17317at2759"/>
<organism evidence="3 4">
    <name type="scientific">Manihot esculenta</name>
    <name type="common">Cassava</name>
    <name type="synonym">Jatropha manihot</name>
    <dbReference type="NCBI Taxonomy" id="3983"/>
    <lineage>
        <taxon>Eukaryota</taxon>
        <taxon>Viridiplantae</taxon>
        <taxon>Streptophyta</taxon>
        <taxon>Embryophyta</taxon>
        <taxon>Tracheophyta</taxon>
        <taxon>Spermatophyta</taxon>
        <taxon>Magnoliopsida</taxon>
        <taxon>eudicotyledons</taxon>
        <taxon>Gunneridae</taxon>
        <taxon>Pentapetalae</taxon>
        <taxon>rosids</taxon>
        <taxon>fabids</taxon>
        <taxon>Malpighiales</taxon>
        <taxon>Euphorbiaceae</taxon>
        <taxon>Crotonoideae</taxon>
        <taxon>Manihoteae</taxon>
        <taxon>Manihot</taxon>
    </lineage>
</organism>
<feature type="compositionally biased region" description="Basic and acidic residues" evidence="1">
    <location>
        <begin position="337"/>
        <end position="351"/>
    </location>
</feature>
<reference evidence="3 4" key="1">
    <citation type="submission" date="2016-02" db="EMBL/GenBank/DDBJ databases">
        <title>WGS assembly of Manihot esculenta.</title>
        <authorList>
            <person name="Bredeson J.V."/>
            <person name="Prochnik S.E."/>
            <person name="Lyons J.B."/>
            <person name="Schmutz J."/>
            <person name="Grimwood J."/>
            <person name="Vrebalov J."/>
            <person name="Bart R.S."/>
            <person name="Amuge T."/>
            <person name="Ferguson M.E."/>
            <person name="Green R."/>
            <person name="Putnam N."/>
            <person name="Stites J."/>
            <person name="Rounsley S."/>
            <person name="Rokhsar D.S."/>
        </authorList>
    </citation>
    <scope>NUCLEOTIDE SEQUENCE [LARGE SCALE GENOMIC DNA]</scope>
    <source>
        <strain evidence="4">cv. AM560-2</strain>
        <tissue evidence="3">Leaf</tissue>
    </source>
</reference>
<evidence type="ECO:0000313" key="3">
    <source>
        <dbReference type="EMBL" id="OAY40711.1"/>
    </source>
</evidence>
<dbReference type="Gramene" id="Manes.09G043100.18.v8.1">
    <property type="protein sequence ID" value="Manes.09G043100.18.v8.1.CDS"/>
    <property type="gene ID" value="Manes.09G043100.v8.1"/>
</dbReference>
<dbReference type="EMBL" id="CM004395">
    <property type="protein sequence ID" value="OAY40713.1"/>
    <property type="molecule type" value="Genomic_DNA"/>
</dbReference>
<feature type="region of interest" description="Disordered" evidence="1">
    <location>
        <begin position="337"/>
        <end position="364"/>
    </location>
</feature>
<feature type="domain" description="START" evidence="2">
    <location>
        <begin position="74"/>
        <end position="276"/>
    </location>
</feature>
<protein>
    <recommendedName>
        <fullName evidence="2">START domain-containing protein</fullName>
    </recommendedName>
</protein>
<dbReference type="PANTHER" id="PTHR34560">
    <property type="entry name" value="POLYKETIDE CYCLASE/DEHYDRASE/LIPID TRANSPORT SUPERFAMILY PROTEIN"/>
    <property type="match status" value="1"/>
</dbReference>
<dbReference type="Gramene" id="Manes.09G043100.21.v8.1">
    <property type="protein sequence ID" value="Manes.09G043100.21.v8.1.CDS"/>
    <property type="gene ID" value="Manes.09G043100.v8.1"/>
</dbReference>
<feature type="compositionally biased region" description="Basic and acidic residues" evidence="1">
    <location>
        <begin position="531"/>
        <end position="556"/>
    </location>
</feature>
<dbReference type="STRING" id="3983.A0A251K4G9"/>
<proteinExistence type="predicted"/>
<dbReference type="InterPro" id="IPR002913">
    <property type="entry name" value="START_lipid-bd_dom"/>
</dbReference>
<gene>
    <name evidence="3" type="ORF">MANES_09G043100</name>
</gene>
<name>A0A251K4G9_MANES</name>
<sequence>MGKNGKISEYRERLDRTLASQELTDNDALKTLVRSQLLRSSPDENEGCTENVIEKKTSEVSYFLDMLRSASVSEHEESKTSQTSHAEWKLKDDNEEYRVMYQPGPHGTPLHTLLVEGYVDGPLDTCLCISWESTLYKKWWPQISFPPFKITNCKCLQKVQIGEQISLVRVKVTWPLSAREAVVHYFLFEYLKDGLVVVLLNTISDLESVDKTTHGFTRDGIPEVKDVVRIDVVGGFAIQKVTKDRSYFRTIATVDLKLDFVPPSLINFISRQLVGSGFKLYQKAVASVSTHDEDYRKALEDPMYARIRESLYSTDETNGTTEGKELENDACLPLQEHSPKDMEKNLEDMKPKVTGGEGASESMLENAQVTDKKIFCEIEEDESEELIQLKDEIDDTELKVHSNGSVTEILQNITVTTDRKAFDEIEEEESDVSVEVENCGESIGPPLTDKFVTKSLGNCKRNILVSPEVEEALETLEKAISLVRECGFNSPGKFSPGVISDNSPNLQKGAEKDSPLADDRVSSDSEVSAEVSEKVTAVERTSHESRNKSSNRDVSRRVGSNSYTREVNHNKIAPASPEQYLPIATESIQVLRTSKDVNADLPITDRTLRNEKQMDIEVNGIHENVLQVEKKSSWRRKHRLCCFSPSRP</sequence>
<dbReference type="Gramene" id="Manes.09G043100.19.v8.1">
    <property type="protein sequence ID" value="Manes.09G043100.19.v8.1.CDS"/>
    <property type="gene ID" value="Manes.09G043100.v8.1"/>
</dbReference>